<name>A0A918RXG2_9GAMM</name>
<comment type="subcellular location">
    <subcellularLocation>
        <location evidence="1">Membrane</location>
        <topology evidence="1">Multi-pass membrane protein</topology>
    </subcellularLocation>
</comment>
<dbReference type="GO" id="GO:0016020">
    <property type="term" value="C:membrane"/>
    <property type="evidence" value="ECO:0007669"/>
    <property type="project" value="UniProtKB-SubCell"/>
</dbReference>
<evidence type="ECO:0000256" key="1">
    <source>
        <dbReference type="ARBA" id="ARBA00004141"/>
    </source>
</evidence>
<dbReference type="Pfam" id="PF03741">
    <property type="entry name" value="TerC"/>
    <property type="match status" value="1"/>
</dbReference>
<dbReference type="InterPro" id="IPR005496">
    <property type="entry name" value="Integral_membrane_TerC"/>
</dbReference>
<feature type="transmembrane region" description="Helical" evidence="6">
    <location>
        <begin position="129"/>
        <end position="146"/>
    </location>
</feature>
<evidence type="ECO:0000256" key="2">
    <source>
        <dbReference type="ARBA" id="ARBA00007511"/>
    </source>
</evidence>
<evidence type="ECO:0000313" key="7">
    <source>
        <dbReference type="EMBL" id="GHA12412.1"/>
    </source>
</evidence>
<feature type="transmembrane region" description="Helical" evidence="6">
    <location>
        <begin position="229"/>
        <end position="247"/>
    </location>
</feature>
<evidence type="ECO:0000256" key="5">
    <source>
        <dbReference type="ARBA" id="ARBA00023136"/>
    </source>
</evidence>
<comment type="similarity">
    <text evidence="2">Belongs to the TerC family.</text>
</comment>
<feature type="transmembrane region" description="Helical" evidence="6">
    <location>
        <begin position="45"/>
        <end position="69"/>
    </location>
</feature>
<dbReference type="EMBL" id="BMXA01000003">
    <property type="protein sequence ID" value="GHA12412.1"/>
    <property type="molecule type" value="Genomic_DNA"/>
</dbReference>
<feature type="transmembrane region" description="Helical" evidence="6">
    <location>
        <begin position="89"/>
        <end position="108"/>
    </location>
</feature>
<evidence type="ECO:0000313" key="8">
    <source>
        <dbReference type="Proteomes" id="UP000614811"/>
    </source>
</evidence>
<keyword evidence="3 6" id="KW-0812">Transmembrane</keyword>
<sequence length="263" mass="29499">MAELFTLGNLVDLLLLIMLQAVLGFDNLLYISLESKRAPLENQRAVRFWGIAIAVALRIVLLFLLLNVIEAFQNQLFAITWDGVITANFNLHAIIVLFGGVFILYTAMKEILHMMTLEEMDNQSRDGKSVWFVVFWIVSMNVVFSFDSILSAMAITKVFPIMATAILIGGLLMIVLADTVSEFLTKNRMYEVLGLFILFLVGVMLLSEGGHLAHMKLFGNEITQMSKTTFYFVLFVLVVSDIVQSRYQKKLNLAKASALAGKN</sequence>
<reference evidence="7" key="1">
    <citation type="journal article" date="2014" name="Int. J. Syst. Evol. Microbiol.">
        <title>Complete genome sequence of Corynebacterium casei LMG S-19264T (=DSM 44701T), isolated from a smear-ripened cheese.</title>
        <authorList>
            <consortium name="US DOE Joint Genome Institute (JGI-PGF)"/>
            <person name="Walter F."/>
            <person name="Albersmeier A."/>
            <person name="Kalinowski J."/>
            <person name="Ruckert C."/>
        </authorList>
    </citation>
    <scope>NUCLEOTIDE SEQUENCE</scope>
    <source>
        <strain evidence="7">KCTC 12711</strain>
    </source>
</reference>
<reference evidence="7" key="2">
    <citation type="submission" date="2020-09" db="EMBL/GenBank/DDBJ databases">
        <authorList>
            <person name="Sun Q."/>
            <person name="Kim S."/>
        </authorList>
    </citation>
    <scope>NUCLEOTIDE SEQUENCE</scope>
    <source>
        <strain evidence="7">KCTC 12711</strain>
    </source>
</reference>
<keyword evidence="4 6" id="KW-1133">Transmembrane helix</keyword>
<evidence type="ECO:0000256" key="3">
    <source>
        <dbReference type="ARBA" id="ARBA00022692"/>
    </source>
</evidence>
<organism evidence="7 8">
    <name type="scientific">Arenicella chitinivorans</name>
    <dbReference type="NCBI Taxonomy" id="1329800"/>
    <lineage>
        <taxon>Bacteria</taxon>
        <taxon>Pseudomonadati</taxon>
        <taxon>Pseudomonadota</taxon>
        <taxon>Gammaproteobacteria</taxon>
        <taxon>Arenicellales</taxon>
        <taxon>Arenicellaceae</taxon>
        <taxon>Arenicella</taxon>
    </lineage>
</organism>
<dbReference type="PANTHER" id="PTHR30238">
    <property type="entry name" value="MEMBRANE BOUND PREDICTED REDOX MODULATOR"/>
    <property type="match status" value="1"/>
</dbReference>
<feature type="transmembrane region" description="Helical" evidence="6">
    <location>
        <begin position="158"/>
        <end position="177"/>
    </location>
</feature>
<dbReference type="Proteomes" id="UP000614811">
    <property type="component" value="Unassembled WGS sequence"/>
</dbReference>
<evidence type="ECO:0008006" key="9">
    <source>
        <dbReference type="Google" id="ProtNLM"/>
    </source>
</evidence>
<protein>
    <recommendedName>
        <fullName evidence="9">Tellurium resistance protein TerC</fullName>
    </recommendedName>
</protein>
<dbReference type="RefSeq" id="WP_189401137.1">
    <property type="nucleotide sequence ID" value="NZ_BMXA01000003.1"/>
</dbReference>
<keyword evidence="8" id="KW-1185">Reference proteome</keyword>
<gene>
    <name evidence="7" type="ORF">GCM10008090_22880</name>
</gene>
<proteinExistence type="inferred from homology"/>
<feature type="transmembrane region" description="Helical" evidence="6">
    <location>
        <begin position="189"/>
        <end position="209"/>
    </location>
</feature>
<evidence type="ECO:0000256" key="4">
    <source>
        <dbReference type="ARBA" id="ARBA00022989"/>
    </source>
</evidence>
<evidence type="ECO:0000256" key="6">
    <source>
        <dbReference type="SAM" id="Phobius"/>
    </source>
</evidence>
<feature type="transmembrane region" description="Helical" evidence="6">
    <location>
        <begin position="13"/>
        <end position="33"/>
    </location>
</feature>
<comment type="caution">
    <text evidence="7">The sequence shown here is derived from an EMBL/GenBank/DDBJ whole genome shotgun (WGS) entry which is preliminary data.</text>
</comment>
<dbReference type="PANTHER" id="PTHR30238:SF4">
    <property type="entry name" value="SLL1022 PROTEIN"/>
    <property type="match status" value="1"/>
</dbReference>
<keyword evidence="5 6" id="KW-0472">Membrane</keyword>
<dbReference type="AlphaFoldDB" id="A0A918RXG2"/>
<accession>A0A918RXG2</accession>